<evidence type="ECO:0000256" key="11">
    <source>
        <dbReference type="ARBA" id="ARBA00023136"/>
    </source>
</evidence>
<dbReference type="InterPro" id="IPR036097">
    <property type="entry name" value="HisK_dim/P_sf"/>
</dbReference>
<dbReference type="NCBIfam" id="TIGR00229">
    <property type="entry name" value="sensory_box"/>
    <property type="match status" value="1"/>
</dbReference>
<dbReference type="FunFam" id="3.30.565.10:FF:000023">
    <property type="entry name" value="PAS domain-containing sensor histidine kinase"/>
    <property type="match status" value="1"/>
</dbReference>
<dbReference type="Gene3D" id="3.30.565.10">
    <property type="entry name" value="Histidine kinase-like ATPase, C-terminal domain"/>
    <property type="match status" value="1"/>
</dbReference>
<dbReference type="InterPro" id="IPR013767">
    <property type="entry name" value="PAS_fold"/>
</dbReference>
<evidence type="ECO:0000313" key="18">
    <source>
        <dbReference type="Proteomes" id="UP000199312"/>
    </source>
</evidence>
<feature type="transmembrane region" description="Helical" evidence="13">
    <location>
        <begin position="12"/>
        <end position="33"/>
    </location>
</feature>
<keyword evidence="9" id="KW-0067">ATP-binding</keyword>
<evidence type="ECO:0000256" key="5">
    <source>
        <dbReference type="ARBA" id="ARBA00022553"/>
    </source>
</evidence>
<dbReference type="SMART" id="SM00387">
    <property type="entry name" value="HATPase_c"/>
    <property type="match status" value="1"/>
</dbReference>
<feature type="modified residue" description="4-aspartylphosphate" evidence="12">
    <location>
        <position position="522"/>
    </location>
</feature>
<dbReference type="SUPFAM" id="SSF55874">
    <property type="entry name" value="ATPase domain of HSP90 chaperone/DNA topoisomerase II/histidine kinase"/>
    <property type="match status" value="1"/>
</dbReference>
<evidence type="ECO:0000313" key="17">
    <source>
        <dbReference type="EMBL" id="SFS63376.1"/>
    </source>
</evidence>
<protein>
    <recommendedName>
        <fullName evidence="3">histidine kinase</fullName>
        <ecNumber evidence="3">2.7.13.3</ecNumber>
    </recommendedName>
</protein>
<dbReference type="GO" id="GO:0006355">
    <property type="term" value="P:regulation of DNA-templated transcription"/>
    <property type="evidence" value="ECO:0007669"/>
    <property type="project" value="InterPro"/>
</dbReference>
<evidence type="ECO:0000256" key="12">
    <source>
        <dbReference type="PROSITE-ProRule" id="PRU00169"/>
    </source>
</evidence>
<keyword evidence="5 12" id="KW-0597">Phosphoprotein</keyword>
<name>A0A1I6RFF0_9FLAO</name>
<dbReference type="Gene3D" id="3.40.50.2300">
    <property type="match status" value="1"/>
</dbReference>
<comment type="catalytic activity">
    <reaction evidence="1">
        <text>ATP + protein L-histidine = ADP + protein N-phospho-L-histidine.</text>
        <dbReference type="EC" id="2.7.13.3"/>
    </reaction>
</comment>
<evidence type="ECO:0000259" key="15">
    <source>
        <dbReference type="PROSITE" id="PS50110"/>
    </source>
</evidence>
<dbReference type="Proteomes" id="UP000199312">
    <property type="component" value="Unassembled WGS sequence"/>
</dbReference>
<evidence type="ECO:0000256" key="9">
    <source>
        <dbReference type="ARBA" id="ARBA00022840"/>
    </source>
</evidence>
<dbReference type="Pfam" id="PF00512">
    <property type="entry name" value="HisKA"/>
    <property type="match status" value="1"/>
</dbReference>
<dbReference type="GO" id="GO:0009927">
    <property type="term" value="F:histidine phosphotransfer kinase activity"/>
    <property type="evidence" value="ECO:0007669"/>
    <property type="project" value="TreeGrafter"/>
</dbReference>
<dbReference type="InterPro" id="IPR003661">
    <property type="entry name" value="HisK_dim/P_dom"/>
</dbReference>
<dbReference type="SMART" id="SM00448">
    <property type="entry name" value="REC"/>
    <property type="match status" value="1"/>
</dbReference>
<keyword evidence="13" id="KW-0812">Transmembrane</keyword>
<evidence type="ECO:0000259" key="16">
    <source>
        <dbReference type="PROSITE" id="PS50112"/>
    </source>
</evidence>
<dbReference type="SUPFAM" id="SSF55785">
    <property type="entry name" value="PYP-like sensor domain (PAS domain)"/>
    <property type="match status" value="1"/>
</dbReference>
<feature type="domain" description="Histidine kinase" evidence="14">
    <location>
        <begin position="229"/>
        <end position="447"/>
    </location>
</feature>
<dbReference type="PROSITE" id="PS50109">
    <property type="entry name" value="HIS_KIN"/>
    <property type="match status" value="1"/>
</dbReference>
<dbReference type="PANTHER" id="PTHR43047">
    <property type="entry name" value="TWO-COMPONENT HISTIDINE PROTEIN KINASE"/>
    <property type="match status" value="1"/>
</dbReference>
<dbReference type="SMART" id="SM00388">
    <property type="entry name" value="HisKA"/>
    <property type="match status" value="1"/>
</dbReference>
<comment type="subcellular location">
    <subcellularLocation>
        <location evidence="2">Cell membrane</location>
    </subcellularLocation>
</comment>
<dbReference type="Gene3D" id="1.10.287.130">
    <property type="match status" value="1"/>
</dbReference>
<dbReference type="GO" id="GO:0005886">
    <property type="term" value="C:plasma membrane"/>
    <property type="evidence" value="ECO:0007669"/>
    <property type="project" value="UniProtKB-SubCell"/>
</dbReference>
<keyword evidence="8" id="KW-0418">Kinase</keyword>
<dbReference type="SUPFAM" id="SSF47384">
    <property type="entry name" value="Homodimeric domain of signal transducing histidine kinase"/>
    <property type="match status" value="1"/>
</dbReference>
<gene>
    <name evidence="17" type="ORF">SAMN04488006_2414</name>
</gene>
<feature type="transmembrane region" description="Helical" evidence="13">
    <location>
        <begin position="45"/>
        <end position="62"/>
    </location>
</feature>
<dbReference type="InterPro" id="IPR003594">
    <property type="entry name" value="HATPase_dom"/>
</dbReference>
<feature type="domain" description="PAS" evidence="16">
    <location>
        <begin position="86"/>
        <end position="156"/>
    </location>
</feature>
<keyword evidence="4" id="KW-1003">Cell membrane</keyword>
<evidence type="ECO:0000256" key="1">
    <source>
        <dbReference type="ARBA" id="ARBA00000085"/>
    </source>
</evidence>
<dbReference type="CDD" id="cd00082">
    <property type="entry name" value="HisKA"/>
    <property type="match status" value="1"/>
</dbReference>
<dbReference type="Pfam" id="PF02518">
    <property type="entry name" value="HATPase_c"/>
    <property type="match status" value="1"/>
</dbReference>
<dbReference type="GO" id="GO:0000155">
    <property type="term" value="F:phosphorelay sensor kinase activity"/>
    <property type="evidence" value="ECO:0007669"/>
    <property type="project" value="InterPro"/>
</dbReference>
<keyword evidence="10" id="KW-0902">Two-component regulatory system</keyword>
<dbReference type="CDD" id="cd00130">
    <property type="entry name" value="PAS"/>
    <property type="match status" value="1"/>
</dbReference>
<evidence type="ECO:0000259" key="14">
    <source>
        <dbReference type="PROSITE" id="PS50109"/>
    </source>
</evidence>
<dbReference type="SMART" id="SM00091">
    <property type="entry name" value="PAS"/>
    <property type="match status" value="1"/>
</dbReference>
<dbReference type="FunFam" id="1.10.287.130:FF:000038">
    <property type="entry name" value="Sensory transduction histidine kinase"/>
    <property type="match status" value="1"/>
</dbReference>
<dbReference type="PRINTS" id="PR00344">
    <property type="entry name" value="BCTRLSENSOR"/>
</dbReference>
<keyword evidence="7" id="KW-0547">Nucleotide-binding</keyword>
<dbReference type="PROSITE" id="PS50110">
    <property type="entry name" value="RESPONSE_REGULATORY"/>
    <property type="match status" value="1"/>
</dbReference>
<dbReference type="InterPro" id="IPR035965">
    <property type="entry name" value="PAS-like_dom_sf"/>
</dbReference>
<evidence type="ECO:0000256" key="3">
    <source>
        <dbReference type="ARBA" id="ARBA00012438"/>
    </source>
</evidence>
<dbReference type="InterPro" id="IPR005467">
    <property type="entry name" value="His_kinase_dom"/>
</dbReference>
<proteinExistence type="predicted"/>
<dbReference type="InterPro" id="IPR000014">
    <property type="entry name" value="PAS"/>
</dbReference>
<dbReference type="RefSeq" id="WP_090227000.1">
    <property type="nucleotide sequence ID" value="NZ_FOZP01000006.1"/>
</dbReference>
<dbReference type="InterPro" id="IPR001789">
    <property type="entry name" value="Sig_transdc_resp-reg_receiver"/>
</dbReference>
<dbReference type="GO" id="GO:0005524">
    <property type="term" value="F:ATP binding"/>
    <property type="evidence" value="ECO:0007669"/>
    <property type="project" value="UniProtKB-KW"/>
</dbReference>
<dbReference type="OrthoDB" id="9811889at2"/>
<dbReference type="Gene3D" id="3.30.450.20">
    <property type="entry name" value="PAS domain"/>
    <property type="match status" value="1"/>
</dbReference>
<dbReference type="STRING" id="593133.SAMN04488006_2414"/>
<dbReference type="AlphaFoldDB" id="A0A1I6RFF0"/>
<evidence type="ECO:0000256" key="6">
    <source>
        <dbReference type="ARBA" id="ARBA00022679"/>
    </source>
</evidence>
<organism evidence="17 18">
    <name type="scientific">Lutibacter maritimus</name>
    <dbReference type="NCBI Taxonomy" id="593133"/>
    <lineage>
        <taxon>Bacteria</taxon>
        <taxon>Pseudomonadati</taxon>
        <taxon>Bacteroidota</taxon>
        <taxon>Flavobacteriia</taxon>
        <taxon>Flavobacteriales</taxon>
        <taxon>Flavobacteriaceae</taxon>
        <taxon>Lutibacter</taxon>
    </lineage>
</organism>
<dbReference type="PANTHER" id="PTHR43047:SF72">
    <property type="entry name" value="OSMOSENSING HISTIDINE PROTEIN KINASE SLN1"/>
    <property type="match status" value="1"/>
</dbReference>
<evidence type="ECO:0000256" key="8">
    <source>
        <dbReference type="ARBA" id="ARBA00022777"/>
    </source>
</evidence>
<dbReference type="PROSITE" id="PS50112">
    <property type="entry name" value="PAS"/>
    <property type="match status" value="1"/>
</dbReference>
<reference evidence="18" key="1">
    <citation type="submission" date="2016-10" db="EMBL/GenBank/DDBJ databases">
        <authorList>
            <person name="Varghese N."/>
            <person name="Submissions S."/>
        </authorList>
    </citation>
    <scope>NUCLEOTIDE SEQUENCE [LARGE SCALE GENOMIC DNA]</scope>
    <source>
        <strain evidence="18">DSM 24450</strain>
    </source>
</reference>
<evidence type="ECO:0000256" key="10">
    <source>
        <dbReference type="ARBA" id="ARBA00023012"/>
    </source>
</evidence>
<accession>A0A1I6RFF0</accession>
<dbReference type="InterPro" id="IPR011006">
    <property type="entry name" value="CheY-like_superfamily"/>
</dbReference>
<dbReference type="EC" id="2.7.13.3" evidence="3"/>
<dbReference type="Pfam" id="PF00989">
    <property type="entry name" value="PAS"/>
    <property type="match status" value="1"/>
</dbReference>
<evidence type="ECO:0000256" key="13">
    <source>
        <dbReference type="SAM" id="Phobius"/>
    </source>
</evidence>
<sequence length="594" mass="68195">MKKFKFEYRITLAYLFLGGVWIIFSDKLLYLIIDNANLLTEIQTYKGWFFVFVTALIFYIFLKKHLNLLRYTEQELILSKEKAEKSEKSYKDVVETSSDLITVVDGQGKILFVNHASNKFYGLSPNECIGMRTFDFVHPEDKDYTQSKFEELINSKNNNFYFENRQINKSGEISDTEWNLHIERKGTEIIKITSIGRDITRQNSTQQELIKAKEKAEQADRLKSAFLANMSHEIRTPMNGILGFSELLKTPNLSGEQQQNYIRVIEKSGKRMLNIINDIVDISKIEAGLMKLDLKESNINEQVEYIYTFFKPEVEAKGMQLFLKKTLPSKEVIIKTDREKLFAILTNLVKNAIKYSNKGVIEFGYEKKEGYIEFFVKDMGIGIPKERQQAVFERFIQADIEDTMARQGAGLGLSITKAYVEMLGGKIWVESEEGIGSTFYFTLPYNVELKVKMNTKEIDVTSNSENHIKNLKILIAEDDETSEMLLSLNVSEFSNEIITAITGKEAIEACQNNPNIDLVLMDIQMPEVNGFEAARQIRKFNKDVIIIAQTAYGLAGDREKSLDAGCNDYISKPINKSKLESLIQKYFQKPQTVN</sequence>
<dbReference type="CDD" id="cd17546">
    <property type="entry name" value="REC_hyHK_CKI1_RcsC-like"/>
    <property type="match status" value="1"/>
</dbReference>
<dbReference type="Pfam" id="PF00072">
    <property type="entry name" value="Response_reg"/>
    <property type="match status" value="1"/>
</dbReference>
<dbReference type="EMBL" id="FOZP01000006">
    <property type="protein sequence ID" value="SFS63376.1"/>
    <property type="molecule type" value="Genomic_DNA"/>
</dbReference>
<dbReference type="InterPro" id="IPR036890">
    <property type="entry name" value="HATPase_C_sf"/>
</dbReference>
<keyword evidence="11 13" id="KW-0472">Membrane</keyword>
<dbReference type="InterPro" id="IPR004358">
    <property type="entry name" value="Sig_transdc_His_kin-like_C"/>
</dbReference>
<feature type="domain" description="Response regulatory" evidence="15">
    <location>
        <begin position="472"/>
        <end position="587"/>
    </location>
</feature>
<dbReference type="SUPFAM" id="SSF52172">
    <property type="entry name" value="CheY-like"/>
    <property type="match status" value="1"/>
</dbReference>
<keyword evidence="6" id="KW-0808">Transferase</keyword>
<evidence type="ECO:0000256" key="4">
    <source>
        <dbReference type="ARBA" id="ARBA00022475"/>
    </source>
</evidence>
<keyword evidence="18" id="KW-1185">Reference proteome</keyword>
<keyword evidence="13" id="KW-1133">Transmembrane helix</keyword>
<evidence type="ECO:0000256" key="7">
    <source>
        <dbReference type="ARBA" id="ARBA00022741"/>
    </source>
</evidence>
<evidence type="ECO:0000256" key="2">
    <source>
        <dbReference type="ARBA" id="ARBA00004236"/>
    </source>
</evidence>